<evidence type="ECO:0000259" key="3">
    <source>
        <dbReference type="Pfam" id="PF00535"/>
    </source>
</evidence>
<dbReference type="Pfam" id="PF13649">
    <property type="entry name" value="Methyltransf_25"/>
    <property type="match status" value="1"/>
</dbReference>
<dbReference type="InterPro" id="IPR029044">
    <property type="entry name" value="Nucleotide-diphossugar_trans"/>
</dbReference>
<feature type="domain" description="Glycosyltransferase 2-like" evidence="3">
    <location>
        <begin position="876"/>
        <end position="999"/>
    </location>
</feature>
<organism evidence="5 6">
    <name type="scientific">Paraburkholderia ribeironis</name>
    <dbReference type="NCBI Taxonomy" id="1247936"/>
    <lineage>
        <taxon>Bacteria</taxon>
        <taxon>Pseudomonadati</taxon>
        <taxon>Pseudomonadota</taxon>
        <taxon>Betaproteobacteria</taxon>
        <taxon>Burkholderiales</taxon>
        <taxon>Burkholderiaceae</taxon>
        <taxon>Paraburkholderia</taxon>
    </lineage>
</organism>
<dbReference type="Pfam" id="PF00535">
    <property type="entry name" value="Glycos_transf_2"/>
    <property type="match status" value="1"/>
</dbReference>
<evidence type="ECO:0000313" key="6">
    <source>
        <dbReference type="Proteomes" id="UP000187012"/>
    </source>
</evidence>
<reference evidence="5 6" key="1">
    <citation type="submission" date="2016-12" db="EMBL/GenBank/DDBJ databases">
        <authorList>
            <person name="Song W.-J."/>
            <person name="Kurnit D.M."/>
        </authorList>
    </citation>
    <scope>NUCLEOTIDE SEQUENCE [LARGE SCALE GENOMIC DNA]</scope>
    <source>
        <strain evidence="5 6">STM7296</strain>
    </source>
</reference>
<dbReference type="SUPFAM" id="SSF53756">
    <property type="entry name" value="UDP-Glycosyltransferase/glycogen phosphorylase"/>
    <property type="match status" value="1"/>
</dbReference>
<dbReference type="CDD" id="cd02440">
    <property type="entry name" value="AdoMet_MTases"/>
    <property type="match status" value="1"/>
</dbReference>
<evidence type="ECO:0000256" key="2">
    <source>
        <dbReference type="SAM" id="MobiDB-lite"/>
    </source>
</evidence>
<dbReference type="SUPFAM" id="SSF53448">
    <property type="entry name" value="Nucleotide-diphospho-sugar transferases"/>
    <property type="match status" value="1"/>
</dbReference>
<feature type="coiled-coil region" evidence="1">
    <location>
        <begin position="251"/>
        <end position="386"/>
    </location>
</feature>
<dbReference type="Gene3D" id="3.40.50.2000">
    <property type="entry name" value="Glycogen Phosphorylase B"/>
    <property type="match status" value="1"/>
</dbReference>
<evidence type="ECO:0000259" key="4">
    <source>
        <dbReference type="Pfam" id="PF13649"/>
    </source>
</evidence>
<feature type="region of interest" description="Disordered" evidence="2">
    <location>
        <begin position="475"/>
        <end position="496"/>
    </location>
</feature>
<keyword evidence="5" id="KW-0808">Transferase</keyword>
<keyword evidence="6" id="KW-1185">Reference proteome</keyword>
<dbReference type="OrthoDB" id="9816564at2"/>
<dbReference type="PANTHER" id="PTHR43179:SF7">
    <property type="entry name" value="RHAMNOSYLTRANSFERASE WBBL"/>
    <property type="match status" value="1"/>
</dbReference>
<dbReference type="GO" id="GO:0016740">
    <property type="term" value="F:transferase activity"/>
    <property type="evidence" value="ECO:0007669"/>
    <property type="project" value="UniProtKB-KW"/>
</dbReference>
<dbReference type="RefSeq" id="WP_094780658.1">
    <property type="nucleotide sequence ID" value="NZ_CYGX02000035.1"/>
</dbReference>
<dbReference type="Gene3D" id="3.40.50.150">
    <property type="entry name" value="Vaccinia Virus protein VP39"/>
    <property type="match status" value="1"/>
</dbReference>
<dbReference type="Gene3D" id="3.90.550.10">
    <property type="entry name" value="Spore Coat Polysaccharide Biosynthesis Protein SpsA, Chain A"/>
    <property type="match status" value="1"/>
</dbReference>
<dbReference type="CDD" id="cd04186">
    <property type="entry name" value="GT_2_like_c"/>
    <property type="match status" value="1"/>
</dbReference>
<evidence type="ECO:0000313" key="5">
    <source>
        <dbReference type="EMBL" id="SIT42334.1"/>
    </source>
</evidence>
<feature type="domain" description="Methyltransferase" evidence="4">
    <location>
        <begin position="56"/>
        <end position="136"/>
    </location>
</feature>
<gene>
    <name evidence="5" type="ORF">BN2475_350043</name>
</gene>
<dbReference type="InterPro" id="IPR029063">
    <property type="entry name" value="SAM-dependent_MTases_sf"/>
</dbReference>
<dbReference type="SUPFAM" id="SSF53335">
    <property type="entry name" value="S-adenosyl-L-methionine-dependent methyltransferases"/>
    <property type="match status" value="1"/>
</dbReference>
<dbReference type="InterPro" id="IPR041698">
    <property type="entry name" value="Methyltransf_25"/>
</dbReference>
<dbReference type="Proteomes" id="UP000187012">
    <property type="component" value="Unassembled WGS sequence"/>
</dbReference>
<dbReference type="PANTHER" id="PTHR43179">
    <property type="entry name" value="RHAMNOSYLTRANSFERASE WBBL"/>
    <property type="match status" value="1"/>
</dbReference>
<protein>
    <submittedName>
        <fullName evidence="5">Putative glycosyl transferase</fullName>
    </submittedName>
</protein>
<proteinExistence type="predicted"/>
<keyword evidence="1" id="KW-0175">Coiled coil</keyword>
<evidence type="ECO:0000256" key="1">
    <source>
        <dbReference type="SAM" id="Coils"/>
    </source>
</evidence>
<name>A0A1N7S4J9_9BURK</name>
<dbReference type="InterPro" id="IPR001173">
    <property type="entry name" value="Glyco_trans_2-like"/>
</dbReference>
<sequence length="1135" mass="128265">MSDQNNINSSQYWDNRFESDWESNGGREQSRFFARVAIEALPQWLVHKVRWDNLSVCDWGCAQGDGTETLAQLLSWNVTGIDFSRSAIERAARTHRNARFSHENLLDRPDRPPFDVVFSSNTLEHFVKPWDAFEQISHYASKFIVLLLPYREFDRHIEHEVTFDAPNIPLAPNPDWALVYESVVDTRFREPTYWAGHQILLIYARTAQLGLQRLSLADARRSGVDADDTSTRTKQSLAYVQGEKSRAHQALAQAEKEKWRADEALAQLDAEKLRADHAIAHLETEGLRANRALAQLETEKVRAEQTFAQAEAEKSRADEALAQLDAEKLRADHALAQLEVERSAAKNAKFGLVSASTRMSVLTHECETLRGKLQQLTDEHARLIDATHQRDECIHFLRYRQQSLMTEVTTLLATRSWRWTAPLRVVRGMPDWMRRRLNDVNYAYAHGGVWNVAHRSLAYIPKQMKRRGEIAPAGTMPAGSVARSEPSNPPASPAGITLASKTPRALPDVFVFSIIDWHFRIQRPQHLAREFAQAGHRVYFFSNHFDDAREPGYSIERLDDLLPLYQVRLKVHRAPAIYFAAPTAEAIQQIHAGMRLLLDWSGTDRSWSIIQHGYWYPIATGLQSECLAYDCMDHHEGFGNVPQELLAIEEQMMERADLLVTTSSWLENHARKRNSHVSVIRNAGQYRHFCDAPAERFVDPQGRQIIGYYGAIAEWFDIELVAQIAQSFPDALVLLVGADSAGVGDKLARYPNVQMTGEVPYVKLPYYLYAFEVCLMPFRVIPLTLATNPVKVYEYLGAGRSVVGVDLPEMAQFGDLVRIADTHEGFVGQVRAALAALPDSQEVVARRKAFAAGQTWAHRVADFRNEIQALPRPKVSAIVLTYNNLNLTKDCLDSLERHSDGVDLEIVIVDNASSDGTPAYLSAWAGSRANVKLILNDDNRGFAGGNNQGLAAAMGDYLVILNNDTVVTRGWAMRMTRHLRHNPWLGIIGPVTNNIGNEARVDTLYTGLDAMHIEAQALTDRCLGEWFELDTVAFFCAMLPRSTYERCGPISEDYGVGFFEDDDYCRRVQAAGLRVGCAEDVFVHHHLSASFNKLGEEKKRALFETNRAIYEAKWGPWTPHKYRESRKIVSEDAYV</sequence>
<dbReference type="EMBL" id="CYGX02000035">
    <property type="protein sequence ID" value="SIT42334.1"/>
    <property type="molecule type" value="Genomic_DNA"/>
</dbReference>
<dbReference type="STRING" id="1247936.BN2475_350043"/>
<accession>A0A1N7S4J9</accession>
<dbReference type="AlphaFoldDB" id="A0A1N7S4J9"/>